<dbReference type="PANTHER" id="PTHR40691">
    <property type="entry name" value="(NA+)-NQR MATURATION NQRM"/>
    <property type="match status" value="1"/>
</dbReference>
<protein>
    <submittedName>
        <fullName evidence="1">(Na+)-NQR maturation NqrM</fullName>
    </submittedName>
</protein>
<evidence type="ECO:0000313" key="2">
    <source>
        <dbReference type="Proteomes" id="UP001570417"/>
    </source>
</evidence>
<accession>A0ABV4NE36</accession>
<dbReference type="PANTHER" id="PTHR40691:SF3">
    <property type="entry name" value="(NA+)-NQR MATURATION NQRM"/>
    <property type="match status" value="1"/>
</dbReference>
<proteinExistence type="predicted"/>
<dbReference type="Proteomes" id="UP001570417">
    <property type="component" value="Unassembled WGS sequence"/>
</dbReference>
<dbReference type="RefSeq" id="WP_137372032.1">
    <property type="nucleotide sequence ID" value="NZ_AP025491.1"/>
</dbReference>
<dbReference type="EMBL" id="JBFRUW010000058">
    <property type="protein sequence ID" value="MFA0569680.1"/>
    <property type="molecule type" value="Genomic_DNA"/>
</dbReference>
<name>A0ABV4NE36_9VIBR</name>
<comment type="caution">
    <text evidence="1">The sequence shown here is derived from an EMBL/GenBank/DDBJ whole genome shotgun (WGS) entry which is preliminary data.</text>
</comment>
<dbReference type="Pfam" id="PF04400">
    <property type="entry name" value="NqrM"/>
    <property type="match status" value="1"/>
</dbReference>
<gene>
    <name evidence="1" type="primary">nqrM</name>
    <name evidence="1" type="ORF">AB4566_15525</name>
</gene>
<dbReference type="InterPro" id="IPR007495">
    <property type="entry name" value="NqrM"/>
</dbReference>
<organism evidence="1 2">
    <name type="scientific">Vibrio gallaecicus</name>
    <dbReference type="NCBI Taxonomy" id="552386"/>
    <lineage>
        <taxon>Bacteria</taxon>
        <taxon>Pseudomonadati</taxon>
        <taxon>Pseudomonadota</taxon>
        <taxon>Gammaproteobacteria</taxon>
        <taxon>Vibrionales</taxon>
        <taxon>Vibrionaceae</taxon>
        <taxon>Vibrio</taxon>
    </lineage>
</organism>
<evidence type="ECO:0000313" key="1">
    <source>
        <dbReference type="EMBL" id="MFA0569680.1"/>
    </source>
</evidence>
<sequence length="67" mass="7554">MTFLFTLLSFIAVITLMSIGIIFSRHPIKGSCGGLAQLDIKKECNCVDMCVEHSRVLYQIKEPYQDS</sequence>
<reference evidence="1 2" key="1">
    <citation type="journal article" date="2024" name="ISME J.">
        <title>Tailless and filamentous prophages are predominant in marine Vibrio.</title>
        <authorList>
            <person name="Steensen K."/>
            <person name="Seneca J."/>
            <person name="Bartlau N."/>
            <person name="Yu X.A."/>
            <person name="Hussain F.A."/>
            <person name="Polz M.F."/>
        </authorList>
    </citation>
    <scope>NUCLEOTIDE SEQUENCE [LARGE SCALE GENOMIC DNA]</scope>
    <source>
        <strain evidence="1 2">10N.222.51.A1</strain>
    </source>
</reference>
<keyword evidence="2" id="KW-1185">Reference proteome</keyword>